<evidence type="ECO:0000259" key="7">
    <source>
        <dbReference type="Pfam" id="PF00535"/>
    </source>
</evidence>
<evidence type="ECO:0000256" key="6">
    <source>
        <dbReference type="SAM" id="Phobius"/>
    </source>
</evidence>
<dbReference type="InterPro" id="IPR001173">
    <property type="entry name" value="Glyco_trans_2-like"/>
</dbReference>
<keyword evidence="6" id="KW-1133">Transmembrane helix</keyword>
<evidence type="ECO:0000256" key="5">
    <source>
        <dbReference type="ARBA" id="ARBA00023136"/>
    </source>
</evidence>
<feature type="transmembrane region" description="Helical" evidence="6">
    <location>
        <begin position="319"/>
        <end position="338"/>
    </location>
</feature>
<feature type="transmembrane region" description="Helical" evidence="6">
    <location>
        <begin position="20"/>
        <end position="40"/>
    </location>
</feature>
<evidence type="ECO:0000313" key="9">
    <source>
        <dbReference type="EMBL" id="HEE18135.1"/>
    </source>
</evidence>
<evidence type="ECO:0000313" key="8">
    <source>
        <dbReference type="EMBL" id="HEA87531.1"/>
    </source>
</evidence>
<dbReference type="InterPro" id="IPR029044">
    <property type="entry name" value="Nucleotide-diphossugar_trans"/>
</dbReference>
<organism evidence="10">
    <name type="scientific">candidate division WOR-3 bacterium</name>
    <dbReference type="NCBI Taxonomy" id="2052148"/>
    <lineage>
        <taxon>Bacteria</taxon>
        <taxon>Bacteria division WOR-3</taxon>
    </lineage>
</organism>
<keyword evidence="5 6" id="KW-0472">Membrane</keyword>
<sequence>MSAPPGAAPVKPFTLFVDSARILLFVFVQFLITITNLLLLRRRTEKNGRSSFPRVSVLIPARNEEATIGPCVASLLAQDYPDYEVLVLDDRSQDRTAEILQSFSSPRLRLTAGQPLPAGWTGKNWACHQLAGHATGALLLFTDADTVFAPDALSRAVALQQHYRLDLLTGIVHNQVRTFGEQLTVPFVIWSIITILPLLVAYRWRRSQAFAGASGKFLLFTRTAYWQLGGHQAVRGEAAEDLALARKVKRLGLNWRFADLTPLVTTRMYQGWQDAWHGFTKNFFALFDYRLLPAVFVWSWLLVITFHPLYTLTRAQFDFNFWCALLTVILQLACWLIISFRFRLPHHLLLLHPLIILNASLIGFASILLTIIGKNSWKGRNLPRHRIRIV</sequence>
<dbReference type="EMBL" id="DSTU01000001">
    <property type="protein sequence ID" value="HFJ53166.1"/>
    <property type="molecule type" value="Genomic_DNA"/>
</dbReference>
<dbReference type="CDD" id="cd06423">
    <property type="entry name" value="CESA_like"/>
    <property type="match status" value="1"/>
</dbReference>
<feature type="transmembrane region" description="Helical" evidence="6">
    <location>
        <begin position="291"/>
        <end position="312"/>
    </location>
</feature>
<dbReference type="Gene3D" id="3.90.550.10">
    <property type="entry name" value="Spore Coat Polysaccharide Biosynthesis Protein SpsA, Chain A"/>
    <property type="match status" value="1"/>
</dbReference>
<evidence type="ECO:0000313" key="10">
    <source>
        <dbReference type="EMBL" id="HFJ53166.1"/>
    </source>
</evidence>
<evidence type="ECO:0000256" key="1">
    <source>
        <dbReference type="ARBA" id="ARBA00004236"/>
    </source>
</evidence>
<dbReference type="PANTHER" id="PTHR43646:SF2">
    <property type="entry name" value="GLYCOSYLTRANSFERASE 2-LIKE DOMAIN-CONTAINING PROTEIN"/>
    <property type="match status" value="1"/>
</dbReference>
<feature type="transmembrane region" description="Helical" evidence="6">
    <location>
        <begin position="350"/>
        <end position="372"/>
    </location>
</feature>
<dbReference type="AlphaFoldDB" id="A0A7C3EGH4"/>
<accession>A0A7C3EGH4</accession>
<feature type="domain" description="Glycosyltransferase 2-like" evidence="7">
    <location>
        <begin position="56"/>
        <end position="173"/>
    </location>
</feature>
<keyword evidence="6" id="KW-0812">Transmembrane</keyword>
<keyword evidence="2" id="KW-1003">Cell membrane</keyword>
<evidence type="ECO:0000256" key="2">
    <source>
        <dbReference type="ARBA" id="ARBA00022475"/>
    </source>
</evidence>
<comment type="subcellular location">
    <subcellularLocation>
        <location evidence="1">Cell membrane</location>
    </subcellularLocation>
</comment>
<keyword evidence="4 10" id="KW-0808">Transferase</keyword>
<gene>
    <name evidence="9" type="ORF">ENP62_01100</name>
    <name evidence="8" type="ORF">ENP94_05920</name>
    <name evidence="10" type="ORF">ENS16_00535</name>
</gene>
<reference evidence="10" key="1">
    <citation type="journal article" date="2020" name="mSystems">
        <title>Genome- and Community-Level Interaction Insights into Carbon Utilization and Element Cycling Functions of Hydrothermarchaeota in Hydrothermal Sediment.</title>
        <authorList>
            <person name="Zhou Z."/>
            <person name="Liu Y."/>
            <person name="Xu W."/>
            <person name="Pan J."/>
            <person name="Luo Z.H."/>
            <person name="Li M."/>
        </authorList>
    </citation>
    <scope>NUCLEOTIDE SEQUENCE [LARGE SCALE GENOMIC DNA]</scope>
    <source>
        <strain evidence="9">SpSt-236</strain>
        <strain evidence="8">SpSt-265</strain>
        <strain evidence="10">SpSt-465</strain>
    </source>
</reference>
<dbReference type="GO" id="GO:0005886">
    <property type="term" value="C:plasma membrane"/>
    <property type="evidence" value="ECO:0007669"/>
    <property type="project" value="UniProtKB-SubCell"/>
</dbReference>
<keyword evidence="3" id="KW-0328">Glycosyltransferase</keyword>
<dbReference type="EMBL" id="DSLG01000007">
    <property type="protein sequence ID" value="HEA87531.1"/>
    <property type="molecule type" value="Genomic_DNA"/>
</dbReference>
<protein>
    <submittedName>
        <fullName evidence="10">Glycosyltransferase</fullName>
    </submittedName>
</protein>
<name>A0A7C3EGH4_UNCW3</name>
<dbReference type="GO" id="GO:0016757">
    <property type="term" value="F:glycosyltransferase activity"/>
    <property type="evidence" value="ECO:0007669"/>
    <property type="project" value="UniProtKB-KW"/>
</dbReference>
<dbReference type="EMBL" id="DSKA01000086">
    <property type="protein sequence ID" value="HEE18135.1"/>
    <property type="molecule type" value="Genomic_DNA"/>
</dbReference>
<comment type="caution">
    <text evidence="10">The sequence shown here is derived from an EMBL/GenBank/DDBJ whole genome shotgun (WGS) entry which is preliminary data.</text>
</comment>
<dbReference type="PANTHER" id="PTHR43646">
    <property type="entry name" value="GLYCOSYLTRANSFERASE"/>
    <property type="match status" value="1"/>
</dbReference>
<evidence type="ECO:0000256" key="3">
    <source>
        <dbReference type="ARBA" id="ARBA00022676"/>
    </source>
</evidence>
<dbReference type="Pfam" id="PF00535">
    <property type="entry name" value="Glycos_transf_2"/>
    <property type="match status" value="1"/>
</dbReference>
<proteinExistence type="predicted"/>
<dbReference type="SUPFAM" id="SSF53448">
    <property type="entry name" value="Nucleotide-diphospho-sugar transferases"/>
    <property type="match status" value="1"/>
</dbReference>
<evidence type="ECO:0000256" key="4">
    <source>
        <dbReference type="ARBA" id="ARBA00022679"/>
    </source>
</evidence>
<feature type="transmembrane region" description="Helical" evidence="6">
    <location>
        <begin position="183"/>
        <end position="204"/>
    </location>
</feature>